<sequence length="247" mass="29175">MESFKLFDFTKLHSDLFSYSDSEFKLFQCRLIPGLDLNSVIGVRFPLLRQTAKKVQEYGNTDDFFDSLPHKYFEENVLHGYLIERIKDAEICVQRIDQFIPFIDNWAVCDTLKPSALKRKPDLLLKKIMEWISVDKTYYKRFAIRMLMCFFLDENFKPSYLKIVADIKSDDYYINMMISWFFATALAKQWDSTFMYLQGRKLSAWCHKKTIQKAIESYRISDDKKVILKNLSINNAPQPSSATFCTE</sequence>
<dbReference type="InterPro" id="IPR016024">
    <property type="entry name" value="ARM-type_fold"/>
</dbReference>
<protein>
    <submittedName>
        <fullName evidence="1">DNA alkylation repair protein</fullName>
    </submittedName>
</protein>
<dbReference type="Proteomes" id="UP000595224">
    <property type="component" value="Chromosome"/>
</dbReference>
<keyword evidence="2" id="KW-1185">Reference proteome</keyword>
<gene>
    <name evidence="1" type="ORF">IWA51_05275</name>
</gene>
<dbReference type="InterPro" id="IPR014825">
    <property type="entry name" value="DNA_alkylation"/>
</dbReference>
<dbReference type="AlphaFoldDB" id="A0A7T3RF62"/>
<dbReference type="SUPFAM" id="SSF48371">
    <property type="entry name" value="ARM repeat"/>
    <property type="match status" value="1"/>
</dbReference>
<accession>A0A7T3RF62</accession>
<dbReference type="EMBL" id="CP064936">
    <property type="protein sequence ID" value="QQA02003.1"/>
    <property type="molecule type" value="Genomic_DNA"/>
</dbReference>
<proteinExistence type="predicted"/>
<dbReference type="CDD" id="cd06561">
    <property type="entry name" value="AlkD_like"/>
    <property type="match status" value="1"/>
</dbReference>
<dbReference type="Pfam" id="PF08713">
    <property type="entry name" value="DNA_alkylation"/>
    <property type="match status" value="1"/>
</dbReference>
<reference evidence="1 2" key="1">
    <citation type="submission" date="2020-11" db="EMBL/GenBank/DDBJ databases">
        <title>Treponema Peruensis nv. sp., first commensal Treponema isolated from human feces.</title>
        <authorList>
            <person name="Belkhou C."/>
            <person name="Raes J."/>
        </authorList>
    </citation>
    <scope>NUCLEOTIDE SEQUENCE [LARGE SCALE GENOMIC DNA]</scope>
    <source>
        <strain evidence="1 2">RCC2812</strain>
    </source>
</reference>
<dbReference type="Gene3D" id="1.25.10.90">
    <property type="match status" value="1"/>
</dbReference>
<dbReference type="KEGG" id="tper:IWA51_05275"/>
<dbReference type="RefSeq" id="WP_415749198.1">
    <property type="nucleotide sequence ID" value="NZ_CBCSHE010000025.1"/>
</dbReference>
<name>A0A7T3RF62_9SPIR</name>
<evidence type="ECO:0000313" key="1">
    <source>
        <dbReference type="EMBL" id="QQA02003.1"/>
    </source>
</evidence>
<organism evidence="1 2">
    <name type="scientific">Treponema peruense</name>
    <dbReference type="NCBI Taxonomy" id="2787628"/>
    <lineage>
        <taxon>Bacteria</taxon>
        <taxon>Pseudomonadati</taxon>
        <taxon>Spirochaetota</taxon>
        <taxon>Spirochaetia</taxon>
        <taxon>Spirochaetales</taxon>
        <taxon>Treponemataceae</taxon>
        <taxon>Treponema</taxon>
    </lineage>
</organism>
<evidence type="ECO:0000313" key="2">
    <source>
        <dbReference type="Proteomes" id="UP000595224"/>
    </source>
</evidence>